<dbReference type="EMBL" id="UYRU01084871">
    <property type="protein sequence ID" value="VDN34186.1"/>
    <property type="molecule type" value="Genomic_DNA"/>
</dbReference>
<dbReference type="Proteomes" id="UP000281553">
    <property type="component" value="Unassembled WGS sequence"/>
</dbReference>
<dbReference type="AlphaFoldDB" id="A0A3P7QTI2"/>
<evidence type="ECO:0000313" key="3">
    <source>
        <dbReference type="Proteomes" id="UP000281553"/>
    </source>
</evidence>
<accession>A0A3P7QTI2</accession>
<name>A0A3P7QTI2_DIBLA</name>
<reference evidence="2 3" key="1">
    <citation type="submission" date="2018-11" db="EMBL/GenBank/DDBJ databases">
        <authorList>
            <consortium name="Pathogen Informatics"/>
        </authorList>
    </citation>
    <scope>NUCLEOTIDE SEQUENCE [LARGE SCALE GENOMIC DNA]</scope>
</reference>
<dbReference type="OrthoDB" id="308690at2759"/>
<organism evidence="2 3">
    <name type="scientific">Dibothriocephalus latus</name>
    <name type="common">Fish tapeworm</name>
    <name type="synonym">Diphyllobothrium latum</name>
    <dbReference type="NCBI Taxonomy" id="60516"/>
    <lineage>
        <taxon>Eukaryota</taxon>
        <taxon>Metazoa</taxon>
        <taxon>Spiralia</taxon>
        <taxon>Lophotrochozoa</taxon>
        <taxon>Platyhelminthes</taxon>
        <taxon>Cestoda</taxon>
        <taxon>Eucestoda</taxon>
        <taxon>Diphyllobothriidea</taxon>
        <taxon>Diphyllobothriidae</taxon>
        <taxon>Dibothriocephalus</taxon>
    </lineage>
</organism>
<evidence type="ECO:0000313" key="2">
    <source>
        <dbReference type="EMBL" id="VDN34186.1"/>
    </source>
</evidence>
<protein>
    <submittedName>
        <fullName evidence="2">Uncharacterized protein</fullName>
    </submittedName>
</protein>
<keyword evidence="3" id="KW-1185">Reference proteome</keyword>
<gene>
    <name evidence="2" type="ORF">DILT_LOCUS16447</name>
</gene>
<proteinExistence type="predicted"/>
<feature type="region of interest" description="Disordered" evidence="1">
    <location>
        <begin position="54"/>
        <end position="76"/>
    </location>
</feature>
<sequence length="140" mass="15470">MNHANWSCLVTLQHPLSKPIDPYTGLSPTGEVLDSTPNLDSKRAYRVAIYQEEEGKAGEQPAAGPRRSATPAAAVGRNYSVVSKPIQIPSVKPDPKKPNPKFELAQELIPDFARFVSKLRAYKDMFNLIAQTKAYFSGLR</sequence>
<evidence type="ECO:0000256" key="1">
    <source>
        <dbReference type="SAM" id="MobiDB-lite"/>
    </source>
</evidence>